<dbReference type="GO" id="GO:0008360">
    <property type="term" value="P:regulation of cell shape"/>
    <property type="evidence" value="ECO:0007669"/>
    <property type="project" value="EnsemblMetazoa"/>
</dbReference>
<dbReference type="InterPro" id="IPR000961">
    <property type="entry name" value="AGC-kinase_C"/>
</dbReference>
<name>E3N7I5_CAERE</name>
<dbReference type="GO" id="GO:0031267">
    <property type="term" value="F:small GTPase binding"/>
    <property type="evidence" value="ECO:0007669"/>
    <property type="project" value="InterPro"/>
</dbReference>
<proteinExistence type="inferred from homology"/>
<keyword evidence="11" id="KW-0863">Zinc-finger</keyword>
<keyword evidence="8" id="KW-0808">Transferase</keyword>
<dbReference type="HOGENOM" id="CLU_000288_140_0_1"/>
<evidence type="ECO:0000256" key="4">
    <source>
        <dbReference type="ARBA" id="ARBA00012513"/>
    </source>
</evidence>
<evidence type="ECO:0000256" key="19">
    <source>
        <dbReference type="PROSITE-ProRule" id="PRU10141"/>
    </source>
</evidence>
<dbReference type="SMART" id="SM00109">
    <property type="entry name" value="C1"/>
    <property type="match status" value="1"/>
</dbReference>
<dbReference type="InterPro" id="IPR046349">
    <property type="entry name" value="C1-like_sf"/>
</dbReference>
<keyword evidence="7" id="KW-0597">Phosphoprotein</keyword>
<evidence type="ECO:0000256" key="21">
    <source>
        <dbReference type="SAM" id="MobiDB-lite"/>
    </source>
</evidence>
<comment type="cofactor">
    <cofactor evidence="1">
        <name>Mg(2+)</name>
        <dbReference type="ChEBI" id="CHEBI:18420"/>
    </cofactor>
</comment>
<keyword evidence="27" id="KW-1185">Reference proteome</keyword>
<sequence>MEQNELLQQLVDPRSPINVECLMDTMLAVVADCKIPVLMRMKPIDNFVNRYDEVAQKLIKMRMKVSDFKLLKVIGRGAFGEVHLVRQKENKKVYAMKTLSKDDMLKIQEKHSKSSIFSDFQLSRLYFQCFYLIILQNSPFFFQIKRADSAFYWEERYIMAHANSEWIVKLAYAFQDQRHLYMVMDYMPGGDLVNLMTSYEVSEKWTRFYTAELVEALAVLHQMGYIHRDVKPDNMLISHSGHIKLADFGTCVKMNANGVVRCSTAVGTPDYISPEVLRNQGQDSEFGKEVDWWSVGVFIYEMLVGETPFYAEALVSTYTNIMNHKTSLKFPDEPLISTQAKDIIKKFLSAAPERLGKNSVDEIRSHKFFQNDEWTFDTLRDATPPIIPSLKSDDDTTHFEEIETRDRDNAGDFQLPKTFNGNQLPFIGFTYSNEYSPVKCLLQNMGGAASKLETIQEEAIVEKQSLLTNGTHIVKTGIPDEQYEEVVMELDMKKREMEMLKESIARNEIRAKFIETEKNSLTTKIAELERELRENKDKLRHGADSDVKVNELSVELRMSKEYNVEMENELAKFRDKCEQLKEDLRKKAGELAQEKNETQSAIQLKMNVYEVVAELKRDYELLQAREAEKASLLKKASDERKENGAYQQSVAKATDAEWERKMQYYEKQLEQASDDRKREEQKRTAAEFDQSRVARKLAGIETNYELLQNDYKALKEAKKDLERDLVEVHAEKRRLEIRVEQLMDSRNTDERVLSLCQDELVESQEEAKYKEDGLRGKLDGIRNELENERMKAQTLEENLLVADKERGMLKMEVQELMHRHKWEMSNKDQTMKHIENQLEELKEQSRLEATEEESNDKKTIADLNKKLELERAHKKAVINKLEEEMAKRQPLKKGDKGVTKSALIKKEREIMSLQQEKDVMTKRITTLYNEIERQAEHFNIQIQDMQQMCEALQDELREYKEDYPNRHSVNRYEDKRSLDSREGIPTSLSHQSIQLDGWLSLRDMTKKSRKPKWTSFFVILNEYAFTIHYDEKHSSSIVLTIEAGAMAHVRHVTAADLRNVDDNQLPKIFHIMYDDTSSNSSRHASNSDLSMIESQREESWKRHDFQELSYHTRTHCDDCGKKLSDFIRPTPAFECKNCHFKTHKEHVAQGTIPMCRFTGLSRELVLMAPQVDVCVKWVSQLRRFIDASRQPAVSVSRVSSRRHAGGPGSSTSSSIHQ</sequence>
<dbReference type="GO" id="GO:0005856">
    <property type="term" value="C:cytoskeleton"/>
    <property type="evidence" value="ECO:0007669"/>
    <property type="project" value="UniProtKB-SubCell"/>
</dbReference>
<dbReference type="InterPro" id="IPR015008">
    <property type="entry name" value="ROCK_Rho-bd_dom"/>
</dbReference>
<dbReference type="GO" id="GO:0072518">
    <property type="term" value="F:Rho-dependent protein serine/threonine kinase activity"/>
    <property type="evidence" value="ECO:0007669"/>
    <property type="project" value="TreeGrafter"/>
</dbReference>
<dbReference type="PROSITE" id="PS00107">
    <property type="entry name" value="PROTEIN_KINASE_ATP"/>
    <property type="match status" value="1"/>
</dbReference>
<keyword evidence="15" id="KW-0460">Magnesium</keyword>
<evidence type="ECO:0000256" key="14">
    <source>
        <dbReference type="ARBA" id="ARBA00022840"/>
    </source>
</evidence>
<feature type="domain" description="AGC-kinase C-terminal" evidence="24">
    <location>
        <begin position="370"/>
        <end position="441"/>
    </location>
</feature>
<dbReference type="GO" id="GO:0160094">
    <property type="term" value="P:nematode pharynx development"/>
    <property type="evidence" value="ECO:0007669"/>
    <property type="project" value="EnsemblMetazoa"/>
</dbReference>
<evidence type="ECO:0000256" key="2">
    <source>
        <dbReference type="ARBA" id="ARBA00004245"/>
    </source>
</evidence>
<dbReference type="SUPFAM" id="SSF56112">
    <property type="entry name" value="Protein kinase-like (PK-like)"/>
    <property type="match status" value="1"/>
</dbReference>
<dbReference type="Gene3D" id="3.30.200.20">
    <property type="entry name" value="Phosphorylase Kinase, domain 1"/>
    <property type="match status" value="2"/>
</dbReference>
<dbReference type="AlphaFoldDB" id="E3N7I5"/>
<keyword evidence="10 19" id="KW-0547">Nucleotide-binding</keyword>
<dbReference type="GO" id="GO:0005634">
    <property type="term" value="C:nucleus"/>
    <property type="evidence" value="ECO:0007669"/>
    <property type="project" value="EnsemblMetazoa"/>
</dbReference>
<accession>E3N7I5</accession>
<feature type="domain" description="RhoBD" evidence="25">
    <location>
        <begin position="828"/>
        <end position="890"/>
    </location>
</feature>
<comment type="subcellular location">
    <subcellularLocation>
        <location evidence="2">Cytoplasm</location>
        <location evidence="2">Cytoskeleton</location>
    </subcellularLocation>
</comment>
<evidence type="ECO:0000256" key="11">
    <source>
        <dbReference type="ARBA" id="ARBA00022771"/>
    </source>
</evidence>
<dbReference type="FunCoup" id="E3N7I5">
    <property type="interactions" value="2393"/>
</dbReference>
<dbReference type="InterPro" id="IPR017441">
    <property type="entry name" value="Protein_kinase_ATP_BS"/>
</dbReference>
<dbReference type="PROSITE" id="PS51285">
    <property type="entry name" value="AGC_KINASE_CTER"/>
    <property type="match status" value="1"/>
</dbReference>
<dbReference type="GO" id="GO:0005912">
    <property type="term" value="C:adherens junction"/>
    <property type="evidence" value="ECO:0007669"/>
    <property type="project" value="EnsemblMetazoa"/>
</dbReference>
<dbReference type="eggNOG" id="KOG0612">
    <property type="taxonomic scope" value="Eukaryota"/>
</dbReference>
<dbReference type="GO" id="GO:0030866">
    <property type="term" value="P:cortical actin cytoskeleton organization"/>
    <property type="evidence" value="ECO:0007669"/>
    <property type="project" value="TreeGrafter"/>
</dbReference>
<keyword evidence="16 18" id="KW-0175">Coiled coil</keyword>
<dbReference type="InterPro" id="IPR011009">
    <property type="entry name" value="Kinase-like_dom_sf"/>
</dbReference>
<dbReference type="Gene3D" id="2.30.29.30">
    <property type="entry name" value="Pleckstrin-homology domain (PH domain)/Phosphotyrosine-binding domain (PTB)"/>
    <property type="match status" value="1"/>
</dbReference>
<evidence type="ECO:0000259" key="25">
    <source>
        <dbReference type="PROSITE" id="PS51859"/>
    </source>
</evidence>
<dbReference type="PROSITE" id="PS51859">
    <property type="entry name" value="RHO_BD"/>
    <property type="match status" value="1"/>
</dbReference>
<dbReference type="Proteomes" id="UP000008281">
    <property type="component" value="Unassembled WGS sequence"/>
</dbReference>
<feature type="coiled-coil region" evidence="20">
    <location>
        <begin position="778"/>
        <end position="962"/>
    </location>
</feature>
<dbReference type="Gene3D" id="3.30.60.20">
    <property type="match status" value="1"/>
</dbReference>
<dbReference type="CDD" id="cd20813">
    <property type="entry name" value="C1_ROCK"/>
    <property type="match status" value="1"/>
</dbReference>
<evidence type="ECO:0000256" key="6">
    <source>
        <dbReference type="ARBA" id="ARBA00022527"/>
    </source>
</evidence>
<evidence type="ECO:0000256" key="5">
    <source>
        <dbReference type="ARBA" id="ARBA00022490"/>
    </source>
</evidence>
<evidence type="ECO:0000256" key="9">
    <source>
        <dbReference type="ARBA" id="ARBA00022723"/>
    </source>
</evidence>
<evidence type="ECO:0000256" key="16">
    <source>
        <dbReference type="ARBA" id="ARBA00023054"/>
    </source>
</evidence>
<dbReference type="GO" id="GO:0008270">
    <property type="term" value="F:zinc ion binding"/>
    <property type="evidence" value="ECO:0007669"/>
    <property type="project" value="UniProtKB-KW"/>
</dbReference>
<evidence type="ECO:0000256" key="1">
    <source>
        <dbReference type="ARBA" id="ARBA00001946"/>
    </source>
</evidence>
<keyword evidence="13" id="KW-0862">Zinc</keyword>
<keyword evidence="6" id="KW-0723">Serine/threonine-protein kinase</keyword>
<dbReference type="FunFam" id="1.10.510.10:FF:000047">
    <property type="entry name" value="Rho-associated protein kinase 1"/>
    <property type="match status" value="1"/>
</dbReference>
<keyword evidence="17" id="KW-0206">Cytoskeleton</keyword>
<dbReference type="STRING" id="31234.E3N7I5"/>
<evidence type="ECO:0000259" key="24">
    <source>
        <dbReference type="PROSITE" id="PS51285"/>
    </source>
</evidence>
<comment type="similarity">
    <text evidence="3">Belongs to the protein kinase superfamily. AGC Ser/Thr protein kinase family.</text>
</comment>
<dbReference type="GO" id="GO:1905905">
    <property type="term" value="P:nematode pharyngeal gland morphogenesis"/>
    <property type="evidence" value="ECO:0007669"/>
    <property type="project" value="EnsemblMetazoa"/>
</dbReference>
<dbReference type="Pfam" id="PF00069">
    <property type="entry name" value="Pkinase"/>
    <property type="match status" value="1"/>
</dbReference>
<keyword evidence="9" id="KW-0479">Metal-binding</keyword>
<dbReference type="InterPro" id="IPR002219">
    <property type="entry name" value="PKC_DAG/PE"/>
</dbReference>
<dbReference type="PANTHER" id="PTHR22988:SF73">
    <property type="entry name" value="RHO-ASSOCIATED PROTEIN KINASE"/>
    <property type="match status" value="1"/>
</dbReference>
<feature type="binding site" evidence="19">
    <location>
        <position position="97"/>
    </location>
    <ligand>
        <name>ATP</name>
        <dbReference type="ChEBI" id="CHEBI:30616"/>
    </ligand>
</feature>
<feature type="domain" description="Protein kinase" evidence="22">
    <location>
        <begin position="68"/>
        <end position="369"/>
    </location>
</feature>
<reference evidence="26" key="1">
    <citation type="submission" date="2007-07" db="EMBL/GenBank/DDBJ databases">
        <title>PCAP assembly of the Caenorhabditis remanei genome.</title>
        <authorList>
            <consortium name="The Caenorhabditis remanei Sequencing Consortium"/>
            <person name="Wilson R.K."/>
        </authorList>
    </citation>
    <scope>NUCLEOTIDE SEQUENCE [LARGE SCALE GENOMIC DNA]</scope>
    <source>
        <strain evidence="26">PB4641</strain>
    </source>
</reference>
<evidence type="ECO:0000259" key="22">
    <source>
        <dbReference type="PROSITE" id="PS50011"/>
    </source>
</evidence>
<dbReference type="InParanoid" id="E3N7I5"/>
<evidence type="ECO:0000313" key="27">
    <source>
        <dbReference type="Proteomes" id="UP000008281"/>
    </source>
</evidence>
<evidence type="ECO:0000256" key="17">
    <source>
        <dbReference type="ARBA" id="ARBA00023212"/>
    </source>
</evidence>
<dbReference type="GO" id="GO:1901888">
    <property type="term" value="P:regulation of cell junction assembly"/>
    <property type="evidence" value="ECO:0007669"/>
    <property type="project" value="TreeGrafter"/>
</dbReference>
<dbReference type="PROSITE" id="PS00108">
    <property type="entry name" value="PROTEIN_KINASE_ST"/>
    <property type="match status" value="1"/>
</dbReference>
<dbReference type="SMART" id="SM00220">
    <property type="entry name" value="S_TKc"/>
    <property type="match status" value="1"/>
</dbReference>
<dbReference type="OrthoDB" id="3638488at2759"/>
<dbReference type="FunFam" id="3.30.200.20:FF:001568">
    <property type="entry name" value="Uncharacterized protein"/>
    <property type="match status" value="1"/>
</dbReference>
<dbReference type="InterPro" id="IPR008271">
    <property type="entry name" value="Ser/Thr_kinase_AS"/>
</dbReference>
<feature type="coiled-coil region" evidence="20">
    <location>
        <begin position="483"/>
        <end position="745"/>
    </location>
</feature>
<dbReference type="InterPro" id="IPR000719">
    <property type="entry name" value="Prot_kinase_dom"/>
</dbReference>
<dbReference type="SMART" id="SM00133">
    <property type="entry name" value="S_TK_X"/>
    <property type="match status" value="1"/>
</dbReference>
<gene>
    <name evidence="26" type="primary">Cre-let-502</name>
    <name evidence="26" type="ORF">CRE_13658</name>
</gene>
<evidence type="ECO:0000313" key="26">
    <source>
        <dbReference type="EMBL" id="EFO88595.1"/>
    </source>
</evidence>
<dbReference type="Gene3D" id="1.10.510.10">
    <property type="entry name" value="Transferase(Phosphotransferase) domain 1"/>
    <property type="match status" value="1"/>
</dbReference>
<organism evidence="27">
    <name type="scientific">Caenorhabditis remanei</name>
    <name type="common">Caenorhabditis vulgaris</name>
    <dbReference type="NCBI Taxonomy" id="31234"/>
    <lineage>
        <taxon>Eukaryota</taxon>
        <taxon>Metazoa</taxon>
        <taxon>Ecdysozoa</taxon>
        <taxon>Nematoda</taxon>
        <taxon>Chromadorea</taxon>
        <taxon>Rhabditida</taxon>
        <taxon>Rhabditina</taxon>
        <taxon>Rhabditomorpha</taxon>
        <taxon>Rhabditoidea</taxon>
        <taxon>Rhabditidae</taxon>
        <taxon>Peloderinae</taxon>
        <taxon>Caenorhabditis</taxon>
    </lineage>
</organism>
<evidence type="ECO:0000256" key="10">
    <source>
        <dbReference type="ARBA" id="ARBA00022741"/>
    </source>
</evidence>
<evidence type="ECO:0000256" key="20">
    <source>
        <dbReference type="SAM" id="Coils"/>
    </source>
</evidence>
<dbReference type="PANTHER" id="PTHR22988">
    <property type="entry name" value="MYOTONIC DYSTROPHY S/T KINASE-RELATED"/>
    <property type="match status" value="1"/>
</dbReference>
<protein>
    <recommendedName>
        <fullName evidence="4">non-specific serine/threonine protein kinase</fullName>
        <ecNumber evidence="4">2.7.11.1</ecNumber>
    </recommendedName>
</protein>
<dbReference type="GO" id="GO:0007266">
    <property type="term" value="P:Rho protein signal transduction"/>
    <property type="evidence" value="ECO:0007669"/>
    <property type="project" value="UniProtKB-UniRule"/>
</dbReference>
<dbReference type="SUPFAM" id="SSF57889">
    <property type="entry name" value="Cysteine-rich domain"/>
    <property type="match status" value="1"/>
</dbReference>
<dbReference type="PROSITE" id="PS50081">
    <property type="entry name" value="ZF_DAG_PE_2"/>
    <property type="match status" value="1"/>
</dbReference>
<dbReference type="EMBL" id="DS268548">
    <property type="protein sequence ID" value="EFO88595.1"/>
    <property type="molecule type" value="Genomic_DNA"/>
</dbReference>
<evidence type="ECO:0000256" key="15">
    <source>
        <dbReference type="ARBA" id="ARBA00022842"/>
    </source>
</evidence>
<dbReference type="EC" id="2.7.11.1" evidence="4"/>
<dbReference type="OMA" id="AFECKNC"/>
<dbReference type="PROSITE" id="PS50011">
    <property type="entry name" value="PROTEIN_KINASE_DOM"/>
    <property type="match status" value="1"/>
</dbReference>
<dbReference type="GO" id="GO:0009792">
    <property type="term" value="P:embryo development ending in birth or egg hatching"/>
    <property type="evidence" value="ECO:0007669"/>
    <property type="project" value="EnsemblMetazoa"/>
</dbReference>
<keyword evidence="14 19" id="KW-0067">ATP-binding</keyword>
<feature type="domain" description="Phorbol-ester/DAG-type" evidence="23">
    <location>
        <begin position="1102"/>
        <end position="1155"/>
    </location>
</feature>
<dbReference type="GO" id="GO:0000281">
    <property type="term" value="P:mitotic cytokinesis"/>
    <property type="evidence" value="ECO:0007669"/>
    <property type="project" value="TreeGrafter"/>
</dbReference>
<evidence type="ECO:0000256" key="13">
    <source>
        <dbReference type="ARBA" id="ARBA00022833"/>
    </source>
</evidence>
<evidence type="ECO:0000256" key="3">
    <source>
        <dbReference type="ARBA" id="ARBA00009903"/>
    </source>
</evidence>
<dbReference type="GO" id="GO:0005524">
    <property type="term" value="F:ATP binding"/>
    <property type="evidence" value="ECO:0007669"/>
    <property type="project" value="UniProtKB-UniRule"/>
</dbReference>
<dbReference type="InterPro" id="IPR011993">
    <property type="entry name" value="PH-like_dom_sf"/>
</dbReference>
<evidence type="ECO:0000256" key="18">
    <source>
        <dbReference type="PROSITE-ProRule" id="PRU01206"/>
    </source>
</evidence>
<dbReference type="GO" id="GO:0031032">
    <property type="term" value="P:actomyosin structure organization"/>
    <property type="evidence" value="ECO:0007669"/>
    <property type="project" value="TreeGrafter"/>
</dbReference>
<dbReference type="InterPro" id="IPR050839">
    <property type="entry name" value="Rho-assoc_Ser/Thr_Kinase"/>
</dbReference>
<evidence type="ECO:0000259" key="23">
    <source>
        <dbReference type="PROSITE" id="PS50081"/>
    </source>
</evidence>
<keyword evidence="12" id="KW-0418">Kinase</keyword>
<dbReference type="GO" id="GO:0043292">
    <property type="term" value="C:contractile muscle fiber"/>
    <property type="evidence" value="ECO:0007669"/>
    <property type="project" value="EnsemblMetazoa"/>
</dbReference>
<evidence type="ECO:0000256" key="7">
    <source>
        <dbReference type="ARBA" id="ARBA00022553"/>
    </source>
</evidence>
<evidence type="ECO:0000256" key="8">
    <source>
        <dbReference type="ARBA" id="ARBA00022679"/>
    </source>
</evidence>
<dbReference type="GO" id="GO:0002119">
    <property type="term" value="P:nematode larval development"/>
    <property type="evidence" value="ECO:0007669"/>
    <property type="project" value="EnsemblMetazoa"/>
</dbReference>
<dbReference type="GO" id="GO:0010172">
    <property type="term" value="P:embryonic body morphogenesis"/>
    <property type="evidence" value="ECO:0007669"/>
    <property type="project" value="EnsemblMetazoa"/>
</dbReference>
<evidence type="ECO:0000256" key="12">
    <source>
        <dbReference type="ARBA" id="ARBA00022777"/>
    </source>
</evidence>
<keyword evidence="5" id="KW-0963">Cytoplasm</keyword>
<feature type="region of interest" description="Disordered" evidence="21">
    <location>
        <begin position="1195"/>
        <end position="1217"/>
    </location>
</feature>